<evidence type="ECO:0000313" key="3">
    <source>
        <dbReference type="EMBL" id="MEB2580840.1"/>
    </source>
</evidence>
<comment type="caution">
    <text evidence="3">The sequence shown here is derived from an EMBL/GenBank/DDBJ whole genome shotgun (WGS) entry which is preliminary data.</text>
</comment>
<protein>
    <submittedName>
        <fullName evidence="3">Uncharacterized protein</fullName>
    </submittedName>
</protein>
<keyword evidence="2" id="KW-0732">Signal</keyword>
<feature type="signal peptide" evidence="2">
    <location>
        <begin position="1"/>
        <end position="38"/>
    </location>
</feature>
<proteinExistence type="predicted"/>
<evidence type="ECO:0000256" key="2">
    <source>
        <dbReference type="SAM" id="SignalP"/>
    </source>
</evidence>
<keyword evidence="4" id="KW-1185">Reference proteome</keyword>
<sequence>MQCRTTLFTARHSLRFVMNFSSSLAPFLYIASAGFVCAAGAQTLSGTPADTPLLASSTRVAPVPPQRSAQAPGAAAIAEPAATASAAVAPALARSAASTAVQPDTRARITLRRPLVPARPHRPQVANAPTDDVWRSDTLYASPYAKSPYAEPGDRN</sequence>
<feature type="region of interest" description="Disordered" evidence="1">
    <location>
        <begin position="95"/>
        <end position="156"/>
    </location>
</feature>
<organism evidence="3 4">
    <name type="scientific">Burkholderia anthinoferrum</name>
    <dbReference type="NCBI Taxonomy" id="3090833"/>
    <lineage>
        <taxon>Bacteria</taxon>
        <taxon>Pseudomonadati</taxon>
        <taxon>Pseudomonadota</taxon>
        <taxon>Betaproteobacteria</taxon>
        <taxon>Burkholderiales</taxon>
        <taxon>Burkholderiaceae</taxon>
        <taxon>Burkholderia</taxon>
    </lineage>
</organism>
<feature type="chain" id="PRO_5046905657" evidence="2">
    <location>
        <begin position="39"/>
        <end position="156"/>
    </location>
</feature>
<dbReference type="RefSeq" id="WP_226094182.1">
    <property type="nucleotide sequence ID" value="NZ_JAWRKY010000008.1"/>
</dbReference>
<dbReference type="Proteomes" id="UP001304467">
    <property type="component" value="Unassembled WGS sequence"/>
</dbReference>
<accession>A0ABU5WPC2</accession>
<dbReference type="EMBL" id="JAWRLE010000027">
    <property type="protein sequence ID" value="MEB2580840.1"/>
    <property type="molecule type" value="Genomic_DNA"/>
</dbReference>
<evidence type="ECO:0000313" key="4">
    <source>
        <dbReference type="Proteomes" id="UP001304467"/>
    </source>
</evidence>
<gene>
    <name evidence="3" type="ORF">SB593_17960</name>
</gene>
<evidence type="ECO:0000256" key="1">
    <source>
        <dbReference type="SAM" id="MobiDB-lite"/>
    </source>
</evidence>
<reference evidence="3 4" key="1">
    <citation type="journal article" date="2023" name="Front. Microbiol.">
        <title>Genomic analyses of Burkholderia respiratory isolates indicates two evolutionarily distinct B. anthina clades.</title>
        <authorList>
            <person name="Pham A."/>
            <person name="Volmer J.G."/>
            <person name="Chambers D.C."/>
            <person name="Smith D.J."/>
            <person name="Reid D.W."/>
            <person name="Burr L."/>
            <person name="Wells T.J."/>
        </authorList>
    </citation>
    <scope>NUCLEOTIDE SEQUENCE [LARGE SCALE GENOMIC DNA]</scope>
    <source>
        <strain evidence="3 4">BCCIQ07A</strain>
    </source>
</reference>
<name>A0ABU5WPC2_9BURK</name>